<evidence type="ECO:0000256" key="2">
    <source>
        <dbReference type="ARBA" id="ARBA00007815"/>
    </source>
</evidence>
<keyword evidence="5" id="KW-0539">Nucleus</keyword>
<dbReference type="InterPro" id="IPR036388">
    <property type="entry name" value="WH-like_DNA-bd_sf"/>
</dbReference>
<name>A0A177A2P7_9PEZI</name>
<dbReference type="Gene3D" id="2.40.50.140">
    <property type="entry name" value="Nucleic acid-binding proteins"/>
    <property type="match status" value="1"/>
</dbReference>
<dbReference type="InterPro" id="IPR012340">
    <property type="entry name" value="NA-bd_OB-fold"/>
</dbReference>
<dbReference type="InterPro" id="IPR014646">
    <property type="entry name" value="Rfa2/RPA32"/>
</dbReference>
<dbReference type="GO" id="GO:0006260">
    <property type="term" value="P:DNA replication"/>
    <property type="evidence" value="ECO:0007669"/>
    <property type="project" value="UniProtKB-KW"/>
</dbReference>
<evidence type="ECO:0000256" key="5">
    <source>
        <dbReference type="ARBA" id="ARBA00023242"/>
    </source>
</evidence>
<evidence type="ECO:0000313" key="9">
    <source>
        <dbReference type="EMBL" id="OAF56377.1"/>
    </source>
</evidence>
<dbReference type="EMBL" id="KV441404">
    <property type="protein sequence ID" value="OAF56377.1"/>
    <property type="molecule type" value="Genomic_DNA"/>
</dbReference>
<dbReference type="SUPFAM" id="SSF46785">
    <property type="entry name" value="Winged helix' DNA-binding domain"/>
    <property type="match status" value="1"/>
</dbReference>
<dbReference type="PIRSF" id="PIRSF036949">
    <property type="entry name" value="RPA32"/>
    <property type="match status" value="1"/>
</dbReference>
<dbReference type="GeneID" id="36289757"/>
<dbReference type="Pfam" id="PF01336">
    <property type="entry name" value="tRNA_anti-codon"/>
    <property type="match status" value="1"/>
</dbReference>
<dbReference type="GO" id="GO:0000781">
    <property type="term" value="C:chromosome, telomeric region"/>
    <property type="evidence" value="ECO:0007669"/>
    <property type="project" value="TreeGrafter"/>
</dbReference>
<dbReference type="GO" id="GO:0006289">
    <property type="term" value="P:nucleotide-excision repair"/>
    <property type="evidence" value="ECO:0007669"/>
    <property type="project" value="TreeGrafter"/>
</dbReference>
<keyword evidence="3" id="KW-0235">DNA replication</keyword>
<dbReference type="InterPro" id="IPR014892">
    <property type="entry name" value="RPA_C"/>
</dbReference>
<comment type="similarity">
    <text evidence="2">Belongs to the replication factor A protein 2 family.</text>
</comment>
<evidence type="ECO:0000256" key="3">
    <source>
        <dbReference type="ARBA" id="ARBA00022705"/>
    </source>
</evidence>
<dbReference type="PANTHER" id="PTHR13989:SF16">
    <property type="entry name" value="REPLICATION PROTEIN A2"/>
    <property type="match status" value="1"/>
</dbReference>
<reference evidence="9" key="1">
    <citation type="submission" date="2016-03" db="EMBL/GenBank/DDBJ databases">
        <title>Updated assembly of Pseudogymnoascus destructans, the fungus causing white-nose syndrome of bats.</title>
        <authorList>
            <person name="Palmer J.M."/>
            <person name="Drees K.P."/>
            <person name="Foster J.T."/>
            <person name="Lindner D.L."/>
        </authorList>
    </citation>
    <scope>NUCLEOTIDE SEQUENCE [LARGE SCALE GENOMIC DNA]</scope>
    <source>
        <strain evidence="9">20631-21</strain>
    </source>
</reference>
<dbReference type="GO" id="GO:0000724">
    <property type="term" value="P:double-strand break repair via homologous recombination"/>
    <property type="evidence" value="ECO:0007669"/>
    <property type="project" value="TreeGrafter"/>
</dbReference>
<evidence type="ECO:0000256" key="4">
    <source>
        <dbReference type="ARBA" id="ARBA00023125"/>
    </source>
</evidence>
<dbReference type="SUPFAM" id="SSF50249">
    <property type="entry name" value="Nucleic acid-binding proteins"/>
    <property type="match status" value="1"/>
</dbReference>
<feature type="region of interest" description="Disordered" evidence="6">
    <location>
        <begin position="27"/>
        <end position="48"/>
    </location>
</feature>
<feature type="domain" description="OB" evidence="7">
    <location>
        <begin position="81"/>
        <end position="154"/>
    </location>
</feature>
<dbReference type="eggNOG" id="KOG3108">
    <property type="taxonomic scope" value="Eukaryota"/>
</dbReference>
<gene>
    <name evidence="9" type="primary">RFA2</name>
    <name evidence="9" type="ORF">VC83_06701</name>
</gene>
<dbReference type="GO" id="GO:0005662">
    <property type="term" value="C:DNA replication factor A complex"/>
    <property type="evidence" value="ECO:0007669"/>
    <property type="project" value="TreeGrafter"/>
</dbReference>
<dbReference type="Pfam" id="PF08784">
    <property type="entry name" value="RPA_C"/>
    <property type="match status" value="1"/>
</dbReference>
<dbReference type="CDD" id="cd04478">
    <property type="entry name" value="RPA2_DBD_D"/>
    <property type="match status" value="1"/>
</dbReference>
<sequence>MATSYGYGGSYTTTSYGAQGGAEGGGFMGGGSQAGSQDTPGGSKTYGKDTLRPVTIKQIIDAQQPHPDAEFKVDGHEMTQITFVGQVRAISVQATNQTFKLDDGTGLIEVKVWLDVDAGPSPIISSIKENTYVRVLGRLKAFNNKKHVAAHVVRPVTDFNEINAHLLEATYVHLYFSRGPPEPLQAGGGADGGAGGGLFVDQGDGAGRAAPAAPGGRPLPQLSAVAKKVFNLLSTAPQNNEGLNVQYISANLGLPMNEVFKAGDELLGLNIIYPTMDDETWMVMEY</sequence>
<dbReference type="PANTHER" id="PTHR13989">
    <property type="entry name" value="REPLICATION PROTEIN A-RELATED"/>
    <property type="match status" value="1"/>
</dbReference>
<dbReference type="InterPro" id="IPR036390">
    <property type="entry name" value="WH_DNA-bd_sf"/>
</dbReference>
<evidence type="ECO:0000259" key="8">
    <source>
        <dbReference type="Pfam" id="PF08784"/>
    </source>
</evidence>
<dbReference type="InterPro" id="IPR040260">
    <property type="entry name" value="RFA2-like"/>
</dbReference>
<dbReference type="GO" id="GO:0035861">
    <property type="term" value="C:site of double-strand break"/>
    <property type="evidence" value="ECO:0007669"/>
    <property type="project" value="TreeGrafter"/>
</dbReference>
<dbReference type="RefSeq" id="XP_024321673.1">
    <property type="nucleotide sequence ID" value="XM_024470291.1"/>
</dbReference>
<protein>
    <submittedName>
        <fullName evidence="9">Replication factor A protein 2</fullName>
    </submittedName>
</protein>
<dbReference type="GO" id="GO:0003697">
    <property type="term" value="F:single-stranded DNA binding"/>
    <property type="evidence" value="ECO:0007669"/>
    <property type="project" value="TreeGrafter"/>
</dbReference>
<organism evidence="9">
    <name type="scientific">Pseudogymnoascus destructans</name>
    <dbReference type="NCBI Taxonomy" id="655981"/>
    <lineage>
        <taxon>Eukaryota</taxon>
        <taxon>Fungi</taxon>
        <taxon>Dikarya</taxon>
        <taxon>Ascomycota</taxon>
        <taxon>Pezizomycotina</taxon>
        <taxon>Leotiomycetes</taxon>
        <taxon>Thelebolales</taxon>
        <taxon>Thelebolaceae</taxon>
        <taxon>Pseudogymnoascus</taxon>
    </lineage>
</organism>
<evidence type="ECO:0000259" key="7">
    <source>
        <dbReference type="Pfam" id="PF01336"/>
    </source>
</evidence>
<evidence type="ECO:0000256" key="6">
    <source>
        <dbReference type="SAM" id="MobiDB-lite"/>
    </source>
</evidence>
<dbReference type="InterPro" id="IPR004365">
    <property type="entry name" value="NA-bd_OB_tRNA"/>
</dbReference>
<proteinExistence type="inferred from homology"/>
<evidence type="ECO:0000256" key="1">
    <source>
        <dbReference type="ARBA" id="ARBA00004123"/>
    </source>
</evidence>
<keyword evidence="4" id="KW-0238">DNA-binding</keyword>
<accession>A0A177A2P7</accession>
<comment type="subcellular location">
    <subcellularLocation>
        <location evidence="1">Nucleus</location>
    </subcellularLocation>
</comment>
<dbReference type="OrthoDB" id="25571at2759"/>
<dbReference type="Proteomes" id="UP000077154">
    <property type="component" value="Unassembled WGS sequence"/>
</dbReference>
<dbReference type="VEuPathDB" id="FungiDB:GMDG_03881"/>
<feature type="domain" description="Replication protein A C-terminal" evidence="8">
    <location>
        <begin position="173"/>
        <end position="279"/>
    </location>
</feature>
<dbReference type="Gene3D" id="1.10.10.10">
    <property type="entry name" value="Winged helix-like DNA-binding domain superfamily/Winged helix DNA-binding domain"/>
    <property type="match status" value="1"/>
</dbReference>
<dbReference type="AlphaFoldDB" id="A0A177A2P7"/>